<dbReference type="Gene3D" id="3.50.30.10">
    <property type="entry name" value="Phosphohistidine domain"/>
    <property type="match status" value="1"/>
</dbReference>
<evidence type="ECO:0000256" key="8">
    <source>
        <dbReference type="ARBA" id="ARBA00022777"/>
    </source>
</evidence>
<dbReference type="PROSITE" id="PS00742">
    <property type="entry name" value="PEP_ENZYMES_2"/>
    <property type="match status" value="1"/>
</dbReference>
<feature type="binding site" evidence="13">
    <location>
        <position position="753"/>
    </location>
    <ligand>
        <name>substrate</name>
    </ligand>
</feature>
<dbReference type="NCBIfam" id="TIGR01828">
    <property type="entry name" value="pyru_phos_dikin"/>
    <property type="match status" value="1"/>
</dbReference>
<dbReference type="SUPFAM" id="SSF51621">
    <property type="entry name" value="Phosphoenolpyruvate/pyruvate domain"/>
    <property type="match status" value="1"/>
</dbReference>
<gene>
    <name evidence="18" type="ORF">SAMN02745174_01530</name>
</gene>
<evidence type="ECO:0000256" key="14">
    <source>
        <dbReference type="PIRSR" id="PIRSR000853-3"/>
    </source>
</evidence>
<feature type="domain" description="PEP-utilising enzyme mobile" evidence="15">
    <location>
        <begin position="407"/>
        <end position="489"/>
    </location>
</feature>
<evidence type="ECO:0000256" key="2">
    <source>
        <dbReference type="ARBA" id="ARBA00007837"/>
    </source>
</evidence>
<evidence type="ECO:0000256" key="4">
    <source>
        <dbReference type="ARBA" id="ARBA00020138"/>
    </source>
</evidence>
<dbReference type="InterPro" id="IPR015813">
    <property type="entry name" value="Pyrv/PenolPyrv_kinase-like_dom"/>
</dbReference>
<dbReference type="PANTHER" id="PTHR22931">
    <property type="entry name" value="PHOSPHOENOLPYRUVATE DIKINASE-RELATED"/>
    <property type="match status" value="1"/>
</dbReference>
<dbReference type="Pfam" id="PF00391">
    <property type="entry name" value="PEP-utilizers"/>
    <property type="match status" value="1"/>
</dbReference>
<dbReference type="InterPro" id="IPR040442">
    <property type="entry name" value="Pyrv_kinase-like_dom_sf"/>
</dbReference>
<sequence length="857" mass="96817">MKQKVYLFSEGNKNMKNLLGGKGANLAEMTNLGLPIPQGFIITTEACNDFLHKNLILTEDLKLEIKNNIFKLEKITGKIFGGTNPLLVSVRSGAPISMPGMMDTILNLGLNDDTVEILSIKINSSFAFSIYSRFIEMFSDIVKNIPREKFACIEEELKKKNIDKDNFYRELTKEYKNLYKITLNEDFPQDPEDQLFQCIIAIFNSWNNNRAKIYRKLNDIDENMGTAVNIQEMVFGNLNNNSGTGVAFTRNPATGENDIFGEYLINAQGEDIVAGIRTPLPISHMKETMPSIYEEFLAYGKQLENHYKEMQDIEFTIENGKLFILQTRNGKRSPYAGIKMAVAMVKENLISKEEAIMRINPKDITILLHGSFSQESLNKEMPLGKGLAGSAGIAVGKIVLRSEDVVDPDSILVRTETSPEDLSGMSIANGILTAKGGLTSHGAVVARSMGKCCVAGCPTLTINLETNKIKIGNMSLKEGEYISIDGYSGNIYKGKLKIDLSDEIEEFYEILNWSKSIKKLSVRMNADTPEDCQRGLRYFAEGVGLCRTEHMFFKTNRIWPMREMIVSDTLEERKSSLEKLKPYQKNDFIEIFKILKEKPVNIRLLDPPLHEFLPTTPEELQKLSKLMKISMAELKYRLQKLEEHNPMLGHRGCRLAVTYPEIYLMQCEAIIEAALEVKKLNINPNIEIMIPLVATFKEFQFIKNKIEENLMNLYPNIKDINYKIGTMIELPRTCLIANKLSKEADFFSFGTNDLTQTTFGISRDDSGKFIEEYKEHHILEKSPFESVDIEGVGELMKIAVDSTRKENPNFKIGICGEQGGDPKTIEYCHNLNLNYVSCSGFRIPIAILAAAQSNIKK</sequence>
<organism evidence="18 19">
    <name type="scientific">Cetobacterium ceti</name>
    <dbReference type="NCBI Taxonomy" id="180163"/>
    <lineage>
        <taxon>Bacteria</taxon>
        <taxon>Fusobacteriati</taxon>
        <taxon>Fusobacteriota</taxon>
        <taxon>Fusobacteriia</taxon>
        <taxon>Fusobacteriales</taxon>
        <taxon>Fusobacteriaceae</taxon>
        <taxon>Cetobacterium</taxon>
    </lineage>
</organism>
<evidence type="ECO:0000259" key="16">
    <source>
        <dbReference type="Pfam" id="PF01326"/>
    </source>
</evidence>
<keyword evidence="5" id="KW-0808">Transferase</keyword>
<dbReference type="RefSeq" id="WP_078694015.1">
    <property type="nucleotide sequence ID" value="NZ_FUWX01000010.1"/>
</dbReference>
<proteinExistence type="inferred from homology"/>
<dbReference type="InterPro" id="IPR023151">
    <property type="entry name" value="PEP_util_CS"/>
</dbReference>
<dbReference type="GO" id="GO:0046872">
    <property type="term" value="F:metal ion binding"/>
    <property type="evidence" value="ECO:0007669"/>
    <property type="project" value="UniProtKB-KW"/>
</dbReference>
<feature type="domain" description="Pyruvate phosphate dikinase AMP/ATP-binding" evidence="16">
    <location>
        <begin position="53"/>
        <end position="290"/>
    </location>
</feature>
<evidence type="ECO:0000256" key="6">
    <source>
        <dbReference type="ARBA" id="ARBA00022723"/>
    </source>
</evidence>
<feature type="binding site" evidence="13">
    <location>
        <position position="729"/>
    </location>
    <ligand>
        <name>substrate</name>
    </ligand>
</feature>
<evidence type="ECO:0000256" key="7">
    <source>
        <dbReference type="ARBA" id="ARBA00022741"/>
    </source>
</evidence>
<dbReference type="EMBL" id="FUWX01000010">
    <property type="protein sequence ID" value="SJZ77783.1"/>
    <property type="molecule type" value="Genomic_DNA"/>
</dbReference>
<dbReference type="GO" id="GO:0050242">
    <property type="term" value="F:pyruvate, phosphate dikinase activity"/>
    <property type="evidence" value="ECO:0007669"/>
    <property type="project" value="UniProtKB-EC"/>
</dbReference>
<dbReference type="SUPFAM" id="SSF56059">
    <property type="entry name" value="Glutathione synthetase ATP-binding domain-like"/>
    <property type="match status" value="1"/>
</dbReference>
<name>A0A1T4NFA0_9FUSO</name>
<dbReference type="Gene3D" id="3.30.1490.20">
    <property type="entry name" value="ATP-grasp fold, A domain"/>
    <property type="match status" value="1"/>
</dbReference>
<dbReference type="Gene3D" id="1.10.189.10">
    <property type="entry name" value="Pyruvate Phosphate Dikinase, domain 2"/>
    <property type="match status" value="1"/>
</dbReference>
<dbReference type="Gene3D" id="3.20.20.60">
    <property type="entry name" value="Phosphoenolpyruvate-binding domains"/>
    <property type="match status" value="1"/>
</dbReference>
<keyword evidence="18" id="KW-0670">Pyruvate</keyword>
<dbReference type="Pfam" id="PF02896">
    <property type="entry name" value="PEP-utilizers_C"/>
    <property type="match status" value="1"/>
</dbReference>
<accession>A0A1T4NFA0</accession>
<feature type="domain" description="Pyruvate phosphate dikinase AMP/ATP-binding" evidence="16">
    <location>
        <begin position="296"/>
        <end position="334"/>
    </location>
</feature>
<dbReference type="SUPFAM" id="SSF52009">
    <property type="entry name" value="Phosphohistidine domain"/>
    <property type="match status" value="1"/>
</dbReference>
<dbReference type="InterPro" id="IPR000121">
    <property type="entry name" value="PEP_util_C"/>
</dbReference>
<evidence type="ECO:0000256" key="9">
    <source>
        <dbReference type="ARBA" id="ARBA00022840"/>
    </source>
</evidence>
<feature type="binding site" evidence="13">
    <location>
        <position position="752"/>
    </location>
    <ligand>
        <name>substrate</name>
    </ligand>
</feature>
<feature type="domain" description="PEP-utilising enzyme C-terminal" evidence="17">
    <location>
        <begin position="504"/>
        <end position="853"/>
    </location>
</feature>
<comment type="similarity">
    <text evidence="2">Belongs to the PEP-utilizing enzyme family.</text>
</comment>
<feature type="active site" description="Tele-phosphohistidine intermediate" evidence="12">
    <location>
        <position position="441"/>
    </location>
</feature>
<dbReference type="InterPro" id="IPR002192">
    <property type="entry name" value="PPDK_AMP/ATP-bd"/>
</dbReference>
<feature type="binding site" evidence="14">
    <location>
        <position position="729"/>
    </location>
    <ligand>
        <name>Mg(2+)</name>
        <dbReference type="ChEBI" id="CHEBI:18420"/>
    </ligand>
</feature>
<keyword evidence="7" id="KW-0547">Nucleotide-binding</keyword>
<feature type="binding site" evidence="13">
    <location>
        <position position="750"/>
    </location>
    <ligand>
        <name>substrate</name>
    </ligand>
</feature>
<dbReference type="PANTHER" id="PTHR22931:SF9">
    <property type="entry name" value="PYRUVATE, PHOSPHATE DIKINASE 1, CHLOROPLASTIC"/>
    <property type="match status" value="1"/>
</dbReference>
<evidence type="ECO:0000256" key="5">
    <source>
        <dbReference type="ARBA" id="ARBA00022679"/>
    </source>
</evidence>
<dbReference type="InterPro" id="IPR010121">
    <property type="entry name" value="Pyruvate_phosphate_dikinase"/>
</dbReference>
<evidence type="ECO:0000259" key="17">
    <source>
        <dbReference type="Pfam" id="PF02896"/>
    </source>
</evidence>
<feature type="binding site" evidence="13">
    <location>
        <position position="547"/>
    </location>
    <ligand>
        <name>substrate</name>
    </ligand>
</feature>
<dbReference type="Gene3D" id="1.20.80.30">
    <property type="match status" value="1"/>
</dbReference>
<feature type="binding site" evidence="14">
    <location>
        <position position="753"/>
    </location>
    <ligand>
        <name>Mg(2+)</name>
        <dbReference type="ChEBI" id="CHEBI:18420"/>
    </ligand>
</feature>
<feature type="active site" description="Proton donor" evidence="12">
    <location>
        <position position="815"/>
    </location>
</feature>
<dbReference type="GO" id="GO:0016301">
    <property type="term" value="F:kinase activity"/>
    <property type="evidence" value="ECO:0007669"/>
    <property type="project" value="UniProtKB-KW"/>
</dbReference>
<dbReference type="STRING" id="180163.SAMN02745174_01530"/>
<dbReference type="NCBIfam" id="NF004531">
    <property type="entry name" value="PRK05878.1"/>
    <property type="match status" value="1"/>
</dbReference>
<evidence type="ECO:0000313" key="19">
    <source>
        <dbReference type="Proteomes" id="UP000191153"/>
    </source>
</evidence>
<evidence type="ECO:0000256" key="13">
    <source>
        <dbReference type="PIRSR" id="PIRSR000853-2"/>
    </source>
</evidence>
<dbReference type="OrthoDB" id="9765468at2"/>
<keyword evidence="10 14" id="KW-0460">Magnesium</keyword>
<reference evidence="18 19" key="1">
    <citation type="submission" date="2017-02" db="EMBL/GenBank/DDBJ databases">
        <authorList>
            <person name="Peterson S.W."/>
        </authorList>
    </citation>
    <scope>NUCLEOTIDE SEQUENCE [LARGE SCALE GENOMIC DNA]</scope>
    <source>
        <strain evidence="18 19">ATCC 700028</strain>
    </source>
</reference>
<dbReference type="InterPro" id="IPR036637">
    <property type="entry name" value="Phosphohistidine_dom_sf"/>
</dbReference>
<dbReference type="EC" id="2.7.9.1" evidence="3"/>
<dbReference type="AlphaFoldDB" id="A0A1T4NFA0"/>
<evidence type="ECO:0000256" key="1">
    <source>
        <dbReference type="ARBA" id="ARBA00001946"/>
    </source>
</evidence>
<comment type="cofactor">
    <cofactor evidence="1 14">
        <name>Mg(2+)</name>
        <dbReference type="ChEBI" id="CHEBI:18420"/>
    </cofactor>
</comment>
<keyword evidence="8 18" id="KW-0418">Kinase</keyword>
<evidence type="ECO:0000313" key="18">
    <source>
        <dbReference type="EMBL" id="SJZ77783.1"/>
    </source>
</evidence>
<dbReference type="InterPro" id="IPR008279">
    <property type="entry name" value="PEP-util_enz_mobile_dom"/>
</dbReference>
<dbReference type="Pfam" id="PF01326">
    <property type="entry name" value="PPDK_N"/>
    <property type="match status" value="2"/>
</dbReference>
<keyword evidence="9" id="KW-0067">ATP-binding</keyword>
<dbReference type="GO" id="GO:0005524">
    <property type="term" value="F:ATP binding"/>
    <property type="evidence" value="ECO:0007669"/>
    <property type="project" value="UniProtKB-KW"/>
</dbReference>
<evidence type="ECO:0000256" key="10">
    <source>
        <dbReference type="ARBA" id="ARBA00022842"/>
    </source>
</evidence>
<evidence type="ECO:0000256" key="3">
    <source>
        <dbReference type="ARBA" id="ARBA00011994"/>
    </source>
</evidence>
<dbReference type="Proteomes" id="UP000191153">
    <property type="component" value="Unassembled WGS sequence"/>
</dbReference>
<keyword evidence="6 14" id="KW-0479">Metal-binding</keyword>
<evidence type="ECO:0000259" key="15">
    <source>
        <dbReference type="Pfam" id="PF00391"/>
    </source>
</evidence>
<protein>
    <recommendedName>
        <fullName evidence="4">Pyruvate, phosphate dikinase</fullName>
        <ecNumber evidence="3">2.7.9.1</ecNumber>
    </recommendedName>
    <alternativeName>
        <fullName evidence="11">Pyruvate, orthophosphate dikinase</fullName>
    </alternativeName>
</protein>
<keyword evidence="19" id="KW-1185">Reference proteome</keyword>
<evidence type="ECO:0000256" key="11">
    <source>
        <dbReference type="ARBA" id="ARBA00032883"/>
    </source>
</evidence>
<dbReference type="Gene3D" id="3.30.470.20">
    <property type="entry name" value="ATP-grasp fold, B domain"/>
    <property type="match status" value="1"/>
</dbReference>
<feature type="binding site" evidence="13">
    <location>
        <position position="603"/>
    </location>
    <ligand>
        <name>substrate</name>
    </ligand>
</feature>
<feature type="binding site" evidence="13">
    <location>
        <position position="751"/>
    </location>
    <ligand>
        <name>substrate</name>
    </ligand>
</feature>
<dbReference type="InterPro" id="IPR013815">
    <property type="entry name" value="ATP_grasp_subdomain_1"/>
</dbReference>
<evidence type="ECO:0000256" key="12">
    <source>
        <dbReference type="PIRSR" id="PIRSR000853-1"/>
    </source>
</evidence>
<dbReference type="PIRSF" id="PIRSF000853">
    <property type="entry name" value="PPDK"/>
    <property type="match status" value="1"/>
</dbReference>